<dbReference type="Proteomes" id="UP001227192">
    <property type="component" value="Unassembled WGS sequence"/>
</dbReference>
<dbReference type="EMBL" id="LACB01000014">
    <property type="protein sequence ID" value="KAJ9492312.1"/>
    <property type="molecule type" value="Genomic_DNA"/>
</dbReference>
<dbReference type="AlphaFoldDB" id="A0AAI9XCW3"/>
<protein>
    <submittedName>
        <fullName evidence="1">Uncharacterized protein</fullName>
    </submittedName>
</protein>
<keyword evidence="2" id="KW-1185">Reference proteome</keyword>
<sequence length="72" mass="8180">MPLLPSLHGIPLLSEQETRAKMINYVTILTSLPELFMIPPELKPDGIAVTPSFRLKPAWSHIAEDFDPHRFN</sequence>
<evidence type="ECO:0000313" key="1">
    <source>
        <dbReference type="EMBL" id="KAJ9492312.1"/>
    </source>
</evidence>
<gene>
    <name evidence="1" type="ORF">VN97_g929</name>
</gene>
<comment type="caution">
    <text evidence="1">The sequence shown here is derived from an EMBL/GenBank/DDBJ whole genome shotgun (WGS) entry which is preliminary data.</text>
</comment>
<reference evidence="1" key="2">
    <citation type="journal article" date="2016" name="Fungal Biol.">
        <title>Ochratoxin A production by Penicillium thymicola.</title>
        <authorList>
            <person name="Nguyen H.D.T."/>
            <person name="McMullin D.R."/>
            <person name="Ponomareva E."/>
            <person name="Riley R."/>
            <person name="Pomraning K.R."/>
            <person name="Baker S.E."/>
            <person name="Seifert K.A."/>
        </authorList>
    </citation>
    <scope>NUCLEOTIDE SEQUENCE</scope>
    <source>
        <strain evidence="1">DAOM 180753</strain>
    </source>
</reference>
<evidence type="ECO:0000313" key="2">
    <source>
        <dbReference type="Proteomes" id="UP001227192"/>
    </source>
</evidence>
<accession>A0AAI9XCW3</accession>
<name>A0AAI9XCW3_PENTH</name>
<organism evidence="1 2">
    <name type="scientific">Penicillium thymicola</name>
    <dbReference type="NCBI Taxonomy" id="293382"/>
    <lineage>
        <taxon>Eukaryota</taxon>
        <taxon>Fungi</taxon>
        <taxon>Dikarya</taxon>
        <taxon>Ascomycota</taxon>
        <taxon>Pezizomycotina</taxon>
        <taxon>Eurotiomycetes</taxon>
        <taxon>Eurotiomycetidae</taxon>
        <taxon>Eurotiales</taxon>
        <taxon>Aspergillaceae</taxon>
        <taxon>Penicillium</taxon>
    </lineage>
</organism>
<reference evidence="1" key="1">
    <citation type="submission" date="2015-06" db="EMBL/GenBank/DDBJ databases">
        <authorList>
            <person name="Nguyen H."/>
        </authorList>
    </citation>
    <scope>NUCLEOTIDE SEQUENCE</scope>
    <source>
        <strain evidence="1">DAOM 180753</strain>
    </source>
</reference>
<proteinExistence type="predicted"/>